<keyword evidence="1" id="KW-0472">Membrane</keyword>
<protein>
    <submittedName>
        <fullName evidence="2">Acyl-CoA dehydrogenase</fullName>
    </submittedName>
</protein>
<sequence length="59" mass="6548">MLKKAPLHPLATTVRTALLCTSLRDFEGGGLLSWRVALSALMFCLTHCLATHYFTNQRA</sequence>
<name>A0A2Z5ZJ87_9PROT</name>
<evidence type="ECO:0000313" key="2">
    <source>
        <dbReference type="EMBL" id="BBC80563.1"/>
    </source>
</evidence>
<dbReference type="KEGG" id="aot:AcetOri_orf03330"/>
<dbReference type="EMBL" id="AP018515">
    <property type="protein sequence ID" value="BBC80563.1"/>
    <property type="molecule type" value="Genomic_DNA"/>
</dbReference>
<keyword evidence="1" id="KW-0812">Transmembrane</keyword>
<evidence type="ECO:0000313" key="3">
    <source>
        <dbReference type="Proteomes" id="UP000270034"/>
    </source>
</evidence>
<evidence type="ECO:0000256" key="1">
    <source>
        <dbReference type="SAM" id="Phobius"/>
    </source>
</evidence>
<accession>A0A2Z5ZJ87</accession>
<feature type="transmembrane region" description="Helical" evidence="1">
    <location>
        <begin position="32"/>
        <end position="54"/>
    </location>
</feature>
<proteinExistence type="predicted"/>
<dbReference type="Proteomes" id="UP000270034">
    <property type="component" value="Chromosome"/>
</dbReference>
<gene>
    <name evidence="2" type="ORF">AcetOrient_orf03330</name>
</gene>
<keyword evidence="1" id="KW-1133">Transmembrane helix</keyword>
<reference evidence="2 3" key="1">
    <citation type="submission" date="2018-02" db="EMBL/GenBank/DDBJ databases">
        <title>Acetobacter orientalis genome.</title>
        <authorList>
            <person name="Nakashima N."/>
            <person name="Tamura T."/>
        </authorList>
    </citation>
    <scope>NUCLEOTIDE SEQUENCE [LARGE SCALE GENOMIC DNA]</scope>
    <source>
        <strain evidence="2 3">FAN1</strain>
    </source>
</reference>
<organism evidence="2 3">
    <name type="scientific">Acetobacter orientalis</name>
    <dbReference type="NCBI Taxonomy" id="146474"/>
    <lineage>
        <taxon>Bacteria</taxon>
        <taxon>Pseudomonadati</taxon>
        <taxon>Pseudomonadota</taxon>
        <taxon>Alphaproteobacteria</taxon>
        <taxon>Acetobacterales</taxon>
        <taxon>Acetobacteraceae</taxon>
        <taxon>Acetobacter</taxon>
    </lineage>
</organism>
<dbReference type="AlphaFoldDB" id="A0A2Z5ZJ87"/>